<feature type="transmembrane region" description="Helical" evidence="1">
    <location>
        <begin position="44"/>
        <end position="65"/>
    </location>
</feature>
<feature type="transmembrane region" description="Helical" evidence="1">
    <location>
        <begin position="162"/>
        <end position="182"/>
    </location>
</feature>
<feature type="transmembrane region" description="Helical" evidence="1">
    <location>
        <begin position="189"/>
        <end position="209"/>
    </location>
</feature>
<comment type="caution">
    <text evidence="3">The sequence shown here is derived from an EMBL/GenBank/DDBJ whole genome shotgun (WGS) entry which is preliminary data.</text>
</comment>
<dbReference type="PANTHER" id="PTHR36435">
    <property type="entry name" value="SLR1288 PROTEIN"/>
    <property type="match status" value="1"/>
</dbReference>
<evidence type="ECO:0000259" key="2">
    <source>
        <dbReference type="Pfam" id="PF02517"/>
    </source>
</evidence>
<organism evidence="3 4">
    <name type="scientific">Rhizobium halophytocola</name>
    <dbReference type="NCBI Taxonomy" id="735519"/>
    <lineage>
        <taxon>Bacteria</taxon>
        <taxon>Pseudomonadati</taxon>
        <taxon>Pseudomonadota</taxon>
        <taxon>Alphaproteobacteria</taxon>
        <taxon>Hyphomicrobiales</taxon>
        <taxon>Rhizobiaceae</taxon>
        <taxon>Rhizobium/Agrobacterium group</taxon>
        <taxon>Rhizobium</taxon>
    </lineage>
</organism>
<dbReference type="InterPro" id="IPR003675">
    <property type="entry name" value="Rce1/LyrA-like_dom"/>
</dbReference>
<feature type="transmembrane region" description="Helical" evidence="1">
    <location>
        <begin position="135"/>
        <end position="156"/>
    </location>
</feature>
<feature type="transmembrane region" description="Helical" evidence="1">
    <location>
        <begin position="102"/>
        <end position="123"/>
    </location>
</feature>
<keyword evidence="1" id="KW-1133">Transmembrane helix</keyword>
<keyword evidence="1" id="KW-0472">Membrane</keyword>
<evidence type="ECO:0000313" key="3">
    <source>
        <dbReference type="EMBL" id="MBP1850179.1"/>
    </source>
</evidence>
<dbReference type="PANTHER" id="PTHR36435:SF1">
    <property type="entry name" value="CAAX AMINO TERMINAL PROTEASE FAMILY PROTEIN"/>
    <property type="match status" value="1"/>
</dbReference>
<feature type="domain" description="CAAX prenyl protease 2/Lysostaphin resistance protein A-like" evidence="2">
    <location>
        <begin position="103"/>
        <end position="201"/>
    </location>
</feature>
<dbReference type="Proteomes" id="UP000759443">
    <property type="component" value="Unassembled WGS sequence"/>
</dbReference>
<feature type="transmembrane region" description="Helical" evidence="1">
    <location>
        <begin position="77"/>
        <end position="96"/>
    </location>
</feature>
<dbReference type="GO" id="GO:0006508">
    <property type="term" value="P:proteolysis"/>
    <property type="evidence" value="ECO:0007669"/>
    <property type="project" value="UniProtKB-KW"/>
</dbReference>
<protein>
    <submittedName>
        <fullName evidence="3">Membrane protease YdiL (CAAX protease family)</fullName>
    </submittedName>
</protein>
<sequence>MRKFGKLLAAFVILFLWVVVTLLAGLLQPQPAANQAVLISGQIALGLVAASIFLLIVLPFLKWDLLGFNAPRPRRSLLITWVPLTYIVLLLGGAIFGGLPPAGTIAIVFANCVLVGFSEEAMFRGILFRGALGCMRLWPALLFTSVIFGLIHTLNVFSTGNLAVAVLQACAAFLSGMLYIAIRIRTQSIYPMMVIHMLWDFSLFMVAHASGPIDQKIEVTFSAIAVPGLIVLPLFAYGFWLLRGLGRDFGWMSDVVKREEEAKLAAGSATPV</sequence>
<keyword evidence="4" id="KW-1185">Reference proteome</keyword>
<dbReference type="GO" id="GO:0008233">
    <property type="term" value="F:peptidase activity"/>
    <property type="evidence" value="ECO:0007669"/>
    <property type="project" value="UniProtKB-KW"/>
</dbReference>
<name>A0ABS4DWV7_9HYPH</name>
<dbReference type="RefSeq" id="WP_209943812.1">
    <property type="nucleotide sequence ID" value="NZ_JAGGJU010000004.1"/>
</dbReference>
<proteinExistence type="predicted"/>
<feature type="transmembrane region" description="Helical" evidence="1">
    <location>
        <begin position="221"/>
        <end position="242"/>
    </location>
</feature>
<accession>A0ABS4DWV7</accession>
<dbReference type="Pfam" id="PF02517">
    <property type="entry name" value="Rce1-like"/>
    <property type="match status" value="1"/>
</dbReference>
<keyword evidence="1" id="KW-0812">Transmembrane</keyword>
<dbReference type="InterPro" id="IPR052710">
    <property type="entry name" value="CAAX_protease"/>
</dbReference>
<evidence type="ECO:0000313" key="4">
    <source>
        <dbReference type="Proteomes" id="UP000759443"/>
    </source>
</evidence>
<dbReference type="EMBL" id="JAGGJU010000004">
    <property type="protein sequence ID" value="MBP1850179.1"/>
    <property type="molecule type" value="Genomic_DNA"/>
</dbReference>
<keyword evidence="3" id="KW-0378">Hydrolase</keyword>
<gene>
    <name evidence="3" type="ORF">J2Z17_001613</name>
</gene>
<reference evidence="3 4" key="1">
    <citation type="submission" date="2021-03" db="EMBL/GenBank/DDBJ databases">
        <title>Genomic Encyclopedia of Type Strains, Phase IV (KMG-IV): sequencing the most valuable type-strain genomes for metagenomic binning, comparative biology and taxonomic classification.</title>
        <authorList>
            <person name="Goeker M."/>
        </authorList>
    </citation>
    <scope>NUCLEOTIDE SEQUENCE [LARGE SCALE GENOMIC DNA]</scope>
    <source>
        <strain evidence="3 4">DSM 21600</strain>
    </source>
</reference>
<keyword evidence="3" id="KW-0645">Protease</keyword>
<evidence type="ECO:0000256" key="1">
    <source>
        <dbReference type="SAM" id="Phobius"/>
    </source>
</evidence>